<keyword evidence="2" id="KW-0732">Signal</keyword>
<name>L1J7N3_GUITC</name>
<dbReference type="KEGG" id="gtt:GUITHDRAFT_109878"/>
<organism evidence="3">
    <name type="scientific">Guillardia theta (strain CCMP2712)</name>
    <name type="common">Cryptophyte</name>
    <dbReference type="NCBI Taxonomy" id="905079"/>
    <lineage>
        <taxon>Eukaryota</taxon>
        <taxon>Cryptophyceae</taxon>
        <taxon>Pyrenomonadales</taxon>
        <taxon>Geminigeraceae</taxon>
        <taxon>Guillardia</taxon>
    </lineage>
</organism>
<evidence type="ECO:0000313" key="5">
    <source>
        <dbReference type="Proteomes" id="UP000011087"/>
    </source>
</evidence>
<dbReference type="Proteomes" id="UP000011087">
    <property type="component" value="Unassembled WGS sequence"/>
</dbReference>
<dbReference type="EnsemblProtists" id="EKX44095">
    <property type="protein sequence ID" value="EKX44095"/>
    <property type="gene ID" value="GUITHDRAFT_109878"/>
</dbReference>
<dbReference type="GeneID" id="17300849"/>
<dbReference type="AlphaFoldDB" id="L1J7N3"/>
<reference evidence="4" key="3">
    <citation type="submission" date="2016-03" db="UniProtKB">
        <authorList>
            <consortium name="EnsemblProtists"/>
        </authorList>
    </citation>
    <scope>IDENTIFICATION</scope>
</reference>
<feature type="region of interest" description="Disordered" evidence="1">
    <location>
        <begin position="363"/>
        <end position="390"/>
    </location>
</feature>
<feature type="chain" id="PRO_5008770959" description="Nucleotide exchange factor Fes1 domain-containing protein" evidence="2">
    <location>
        <begin position="44"/>
        <end position="390"/>
    </location>
</feature>
<evidence type="ECO:0000313" key="3">
    <source>
        <dbReference type="EMBL" id="EKX44095.1"/>
    </source>
</evidence>
<accession>L1J7N3</accession>
<dbReference type="HOGENOM" id="CLU_708735_0_0_1"/>
<reference evidence="3 5" key="1">
    <citation type="journal article" date="2012" name="Nature">
        <title>Algal genomes reveal evolutionary mosaicism and the fate of nucleomorphs.</title>
        <authorList>
            <consortium name="DOE Joint Genome Institute"/>
            <person name="Curtis B.A."/>
            <person name="Tanifuji G."/>
            <person name="Burki F."/>
            <person name="Gruber A."/>
            <person name="Irimia M."/>
            <person name="Maruyama S."/>
            <person name="Arias M.C."/>
            <person name="Ball S.G."/>
            <person name="Gile G.H."/>
            <person name="Hirakawa Y."/>
            <person name="Hopkins J.F."/>
            <person name="Kuo A."/>
            <person name="Rensing S.A."/>
            <person name="Schmutz J."/>
            <person name="Symeonidi A."/>
            <person name="Elias M."/>
            <person name="Eveleigh R.J."/>
            <person name="Herman E.K."/>
            <person name="Klute M.J."/>
            <person name="Nakayama T."/>
            <person name="Obornik M."/>
            <person name="Reyes-Prieto A."/>
            <person name="Armbrust E.V."/>
            <person name="Aves S.J."/>
            <person name="Beiko R.G."/>
            <person name="Coutinho P."/>
            <person name="Dacks J.B."/>
            <person name="Durnford D.G."/>
            <person name="Fast N.M."/>
            <person name="Green B.R."/>
            <person name="Grisdale C.J."/>
            <person name="Hempel F."/>
            <person name="Henrissat B."/>
            <person name="Hoppner M.P."/>
            <person name="Ishida K."/>
            <person name="Kim E."/>
            <person name="Koreny L."/>
            <person name="Kroth P.G."/>
            <person name="Liu Y."/>
            <person name="Malik S.B."/>
            <person name="Maier U.G."/>
            <person name="McRose D."/>
            <person name="Mock T."/>
            <person name="Neilson J.A."/>
            <person name="Onodera N.T."/>
            <person name="Poole A.M."/>
            <person name="Pritham E.J."/>
            <person name="Richards T.A."/>
            <person name="Rocap G."/>
            <person name="Roy S.W."/>
            <person name="Sarai C."/>
            <person name="Schaack S."/>
            <person name="Shirato S."/>
            <person name="Slamovits C.H."/>
            <person name="Spencer D.F."/>
            <person name="Suzuki S."/>
            <person name="Worden A.Z."/>
            <person name="Zauner S."/>
            <person name="Barry K."/>
            <person name="Bell C."/>
            <person name="Bharti A.K."/>
            <person name="Crow J.A."/>
            <person name="Grimwood J."/>
            <person name="Kramer R."/>
            <person name="Lindquist E."/>
            <person name="Lucas S."/>
            <person name="Salamov A."/>
            <person name="McFadden G.I."/>
            <person name="Lane C.E."/>
            <person name="Keeling P.J."/>
            <person name="Gray M.W."/>
            <person name="Grigoriev I.V."/>
            <person name="Archibald J.M."/>
        </authorList>
    </citation>
    <scope>NUCLEOTIDE SEQUENCE</scope>
    <source>
        <strain evidence="3 5">CCMP2712</strain>
    </source>
</reference>
<dbReference type="InterPro" id="IPR011989">
    <property type="entry name" value="ARM-like"/>
</dbReference>
<keyword evidence="5" id="KW-1185">Reference proteome</keyword>
<evidence type="ECO:0000256" key="2">
    <source>
        <dbReference type="SAM" id="SignalP"/>
    </source>
</evidence>
<gene>
    <name evidence="3" type="ORF">GUITHDRAFT_109878</name>
</gene>
<dbReference type="RefSeq" id="XP_005831075.1">
    <property type="nucleotide sequence ID" value="XM_005831018.1"/>
</dbReference>
<reference evidence="5" key="2">
    <citation type="submission" date="2012-11" db="EMBL/GenBank/DDBJ databases">
        <authorList>
            <person name="Kuo A."/>
            <person name="Curtis B.A."/>
            <person name="Tanifuji G."/>
            <person name="Burki F."/>
            <person name="Gruber A."/>
            <person name="Irimia M."/>
            <person name="Maruyama S."/>
            <person name="Arias M.C."/>
            <person name="Ball S.G."/>
            <person name="Gile G.H."/>
            <person name="Hirakawa Y."/>
            <person name="Hopkins J.F."/>
            <person name="Rensing S.A."/>
            <person name="Schmutz J."/>
            <person name="Symeonidi A."/>
            <person name="Elias M."/>
            <person name="Eveleigh R.J."/>
            <person name="Herman E.K."/>
            <person name="Klute M.J."/>
            <person name="Nakayama T."/>
            <person name="Obornik M."/>
            <person name="Reyes-Prieto A."/>
            <person name="Armbrust E.V."/>
            <person name="Aves S.J."/>
            <person name="Beiko R.G."/>
            <person name="Coutinho P."/>
            <person name="Dacks J.B."/>
            <person name="Durnford D.G."/>
            <person name="Fast N.M."/>
            <person name="Green B.R."/>
            <person name="Grisdale C."/>
            <person name="Hempe F."/>
            <person name="Henrissat B."/>
            <person name="Hoppner M.P."/>
            <person name="Ishida K.-I."/>
            <person name="Kim E."/>
            <person name="Koreny L."/>
            <person name="Kroth P.G."/>
            <person name="Liu Y."/>
            <person name="Malik S.-B."/>
            <person name="Maier U.G."/>
            <person name="McRose D."/>
            <person name="Mock T."/>
            <person name="Neilson J.A."/>
            <person name="Onodera N.T."/>
            <person name="Poole A.M."/>
            <person name="Pritham E.J."/>
            <person name="Richards T.A."/>
            <person name="Rocap G."/>
            <person name="Roy S.W."/>
            <person name="Sarai C."/>
            <person name="Schaack S."/>
            <person name="Shirato S."/>
            <person name="Slamovits C.H."/>
            <person name="Spencer D.F."/>
            <person name="Suzuki S."/>
            <person name="Worden A.Z."/>
            <person name="Zauner S."/>
            <person name="Barry K."/>
            <person name="Bell C."/>
            <person name="Bharti A.K."/>
            <person name="Crow J.A."/>
            <person name="Grimwood J."/>
            <person name="Kramer R."/>
            <person name="Lindquist E."/>
            <person name="Lucas S."/>
            <person name="Salamov A."/>
            <person name="McFadden G.I."/>
            <person name="Lane C.E."/>
            <person name="Keeling P.J."/>
            <person name="Gray M.W."/>
            <person name="Grigoriev I.V."/>
            <person name="Archibald J.M."/>
        </authorList>
    </citation>
    <scope>NUCLEOTIDE SEQUENCE</scope>
    <source>
        <strain evidence="5">CCMP2712</strain>
    </source>
</reference>
<evidence type="ECO:0000313" key="4">
    <source>
        <dbReference type="EnsemblProtists" id="EKX44095"/>
    </source>
</evidence>
<dbReference type="InterPro" id="IPR016024">
    <property type="entry name" value="ARM-type_fold"/>
</dbReference>
<feature type="compositionally biased region" description="Acidic residues" evidence="1">
    <location>
        <begin position="363"/>
        <end position="373"/>
    </location>
</feature>
<protein>
    <recommendedName>
        <fullName evidence="6">Nucleotide exchange factor Fes1 domain-containing protein</fullName>
    </recommendedName>
</protein>
<evidence type="ECO:0000256" key="1">
    <source>
        <dbReference type="SAM" id="MobiDB-lite"/>
    </source>
</evidence>
<dbReference type="Gene3D" id="1.25.10.10">
    <property type="entry name" value="Leucine-rich Repeat Variant"/>
    <property type="match status" value="1"/>
</dbReference>
<dbReference type="EMBL" id="JH993006">
    <property type="protein sequence ID" value="EKX44095.1"/>
    <property type="molecule type" value="Genomic_DNA"/>
</dbReference>
<evidence type="ECO:0008006" key="6">
    <source>
        <dbReference type="Google" id="ProtNLM"/>
    </source>
</evidence>
<dbReference type="PaxDb" id="55529-EKX44095"/>
<feature type="signal peptide" evidence="2">
    <location>
        <begin position="1"/>
        <end position="43"/>
    </location>
</feature>
<dbReference type="SUPFAM" id="SSF48371">
    <property type="entry name" value="ARM repeat"/>
    <property type="match status" value="1"/>
</dbReference>
<proteinExistence type="predicted"/>
<sequence>MATRSSTCPRGSSASPASPPARLQLRLVAALLLLHAILVPTGSLKAQSEDQQKLLVNVEPMDQQDDILKYSSSTGLDYTEKISLDIENDPPLGLKNMIKFLKNGDERIIKTRLTRAARGKQHMFVRKGTSLIQSITSLLKHSDVQVRRSAAEAIHLLSLDNPAISEMIGLQSWAPEGCGMKELLDMISRSSAANASQDELAAGEQAAKTVWTLITNSRDNLESAHHHNAVKTISYVLMGTCTPLLKMWSAACLQKLVLDVYNSFDGSYTSSARKVQDNAKNQSEIACQQLQRPSEEVNQDLSQRVCAWAAVGAVGSLAISEENQQPILSVGFKQLLCKIQQSSCDLEKREATRSLEILDETCTEQESEELEEENQVKAEGIADSNDPKEL</sequence>